<evidence type="ECO:0000313" key="1">
    <source>
        <dbReference type="EMBL" id="XDU71653.1"/>
    </source>
</evidence>
<organism evidence="1">
    <name type="scientific">Rouxiella sp. WC2420</name>
    <dbReference type="NCBI Taxonomy" id="3234145"/>
    <lineage>
        <taxon>Bacteria</taxon>
        <taxon>Pseudomonadati</taxon>
        <taxon>Pseudomonadota</taxon>
        <taxon>Gammaproteobacteria</taxon>
        <taxon>Enterobacterales</taxon>
        <taxon>Yersiniaceae</taxon>
        <taxon>Rouxiella</taxon>
    </lineage>
</organism>
<dbReference type="AlphaFoldDB" id="A0AB39VM50"/>
<gene>
    <name evidence="1" type="ORF">AB3G37_19300</name>
</gene>
<name>A0AB39VM50_9GAMM</name>
<dbReference type="RefSeq" id="WP_369788819.1">
    <property type="nucleotide sequence ID" value="NZ_CP165628.1"/>
</dbReference>
<sequence>MSISDGHHPLIKKNDLAPNIELTSLISESNGLISRFNQGIVGSERLNKDEIHIPLIIIMDRSHQKLPNARSNIISPEEIKSIIAPKDVLPDVVSLIQKNTHYPIPFSYFQLPENSDTLTLRQVEQEFSGEQESPETEL</sequence>
<reference evidence="1" key="1">
    <citation type="submission" date="2024-07" db="EMBL/GenBank/DDBJ databases">
        <authorList>
            <person name="Biller S.J."/>
        </authorList>
    </citation>
    <scope>NUCLEOTIDE SEQUENCE</scope>
    <source>
        <strain evidence="1">WC2420</strain>
    </source>
</reference>
<proteinExistence type="predicted"/>
<protein>
    <submittedName>
        <fullName evidence="1">Uncharacterized protein</fullName>
    </submittedName>
</protein>
<accession>A0AB39VM50</accession>
<dbReference type="EMBL" id="CP165628">
    <property type="protein sequence ID" value="XDU71653.1"/>
    <property type="molecule type" value="Genomic_DNA"/>
</dbReference>